<dbReference type="RefSeq" id="WP_309522621.1">
    <property type="nucleotide sequence ID" value="NZ_JAVIXS010000015.1"/>
</dbReference>
<dbReference type="Proteomes" id="UP001260959">
    <property type="component" value="Unassembled WGS sequence"/>
</dbReference>
<dbReference type="Gene3D" id="1.10.10.10">
    <property type="entry name" value="Winged helix-like DNA-binding domain superfamily/Winged helix DNA-binding domain"/>
    <property type="match status" value="1"/>
</dbReference>
<keyword evidence="4" id="KW-1185">Reference proteome</keyword>
<keyword evidence="1" id="KW-0812">Transmembrane</keyword>
<accession>A0ABU1E749</accession>
<comment type="caution">
    <text evidence="3">The sequence shown here is derived from an EMBL/GenBank/DDBJ whole genome shotgun (WGS) entry which is preliminary data.</text>
</comment>
<dbReference type="InterPro" id="IPR036388">
    <property type="entry name" value="WH-like_DNA-bd_sf"/>
</dbReference>
<dbReference type="SUPFAM" id="SSF46894">
    <property type="entry name" value="C-terminal effector domain of the bipartite response regulators"/>
    <property type="match status" value="1"/>
</dbReference>
<keyword evidence="1" id="KW-0472">Membrane</keyword>
<dbReference type="InterPro" id="IPR011990">
    <property type="entry name" value="TPR-like_helical_dom_sf"/>
</dbReference>
<feature type="signal peptide" evidence="2">
    <location>
        <begin position="1"/>
        <end position="17"/>
    </location>
</feature>
<name>A0ABU1E749_9FLAO</name>
<dbReference type="EMBL" id="JAVIXS010000015">
    <property type="protein sequence ID" value="MDR4953621.1"/>
    <property type="molecule type" value="Genomic_DNA"/>
</dbReference>
<reference evidence="3 4" key="1">
    <citation type="submission" date="2023-08" db="EMBL/GenBank/DDBJ databases">
        <authorList>
            <person name="Maltman C."/>
        </authorList>
    </citation>
    <scope>NUCLEOTIDE SEQUENCE [LARGE SCALE GENOMIC DNA]</scope>
    <source>
        <strain evidence="3 4">ES2</strain>
    </source>
</reference>
<gene>
    <name evidence="3" type="ORF">REB14_15690</name>
</gene>
<dbReference type="SUPFAM" id="SSF48452">
    <property type="entry name" value="TPR-like"/>
    <property type="match status" value="2"/>
</dbReference>
<dbReference type="Gene3D" id="1.25.40.10">
    <property type="entry name" value="Tetratricopeptide repeat domain"/>
    <property type="match status" value="2"/>
</dbReference>
<protein>
    <recommendedName>
        <fullName evidence="5">HTH luxR-type domain-containing protein</fullName>
    </recommendedName>
</protein>
<proteinExistence type="predicted"/>
<evidence type="ECO:0000313" key="4">
    <source>
        <dbReference type="Proteomes" id="UP001260959"/>
    </source>
</evidence>
<evidence type="ECO:0000313" key="3">
    <source>
        <dbReference type="EMBL" id="MDR4953621.1"/>
    </source>
</evidence>
<sequence>MIKKKLLTLFFFPLFFAAQLPTQKEIDSLLLAAYNEQFNLNIVKLISNSKTALSKSEQIGYSKGKAVSCVFIASGLYELGDYQKALRYLSIAEKEKFAQSDFVELSEICRIKGRIYNNMQFKNRAIQIFKEGIGYIDKIKHEDKRNQALSLAFQNLADSYEEAKNFDSMYVYLKKEENVLNNSNEESVFANAINFYSALGQYYTYKSKYDSAAYSFAKADHLMKKYNFPYTAANEKGRGLMEMSRNNPEAALRHFFLALDNVKKNKFKFEEIELYSLIASAYSKSGNNSASKEYNQKALLLENRLNLENKRSIEYISNEILKDHIKKSSEKNYTVVIVVSIFFFVILLGVVLVYLRMYRRSKKLISEKVQTLLQKENALLMKEKEKAILQQKLDGSFFEVVQLAKENSPEFFTRFNEVYPEFRNKLLEISPRSKTSELTFCAYLFLNFSTKDIAEFTFTSPRTVQTRKYNIRKKFNIPTDEDLYIWIQNIVRE</sequence>
<evidence type="ECO:0008006" key="5">
    <source>
        <dbReference type="Google" id="ProtNLM"/>
    </source>
</evidence>
<evidence type="ECO:0000256" key="2">
    <source>
        <dbReference type="SAM" id="SignalP"/>
    </source>
</evidence>
<keyword evidence="2" id="KW-0732">Signal</keyword>
<organism evidence="3 4">
    <name type="scientific">Chryseobacterium metallicongregator</name>
    <dbReference type="NCBI Taxonomy" id="3073042"/>
    <lineage>
        <taxon>Bacteria</taxon>
        <taxon>Pseudomonadati</taxon>
        <taxon>Bacteroidota</taxon>
        <taxon>Flavobacteriia</taxon>
        <taxon>Flavobacteriales</taxon>
        <taxon>Weeksellaceae</taxon>
        <taxon>Chryseobacterium group</taxon>
        <taxon>Chryseobacterium</taxon>
    </lineage>
</organism>
<evidence type="ECO:0000256" key="1">
    <source>
        <dbReference type="SAM" id="Phobius"/>
    </source>
</evidence>
<keyword evidence="1" id="KW-1133">Transmembrane helix</keyword>
<feature type="chain" id="PRO_5047178966" description="HTH luxR-type domain-containing protein" evidence="2">
    <location>
        <begin position="18"/>
        <end position="493"/>
    </location>
</feature>
<feature type="transmembrane region" description="Helical" evidence="1">
    <location>
        <begin position="333"/>
        <end position="355"/>
    </location>
</feature>
<dbReference type="InterPro" id="IPR016032">
    <property type="entry name" value="Sig_transdc_resp-reg_C-effctor"/>
</dbReference>